<dbReference type="KEGG" id="slb:AWJ20_3307"/>
<gene>
    <name evidence="4" type="primary">POP4</name>
    <name evidence="4" type="ORF">AWJ20_3307</name>
</gene>
<evidence type="ECO:0000313" key="4">
    <source>
        <dbReference type="EMBL" id="ANB15669.1"/>
    </source>
</evidence>
<proteinExistence type="inferred from homology"/>
<name>A0A167FT26_9ASCO</name>
<comment type="subcellular location">
    <subcellularLocation>
        <location evidence="1">Nucleus</location>
    </subcellularLocation>
</comment>
<dbReference type="Gene3D" id="2.30.30.210">
    <property type="entry name" value="Ribonuclease P/MRP, subunit p29"/>
    <property type="match status" value="1"/>
</dbReference>
<dbReference type="Proteomes" id="UP000189580">
    <property type="component" value="Chromosome b"/>
</dbReference>
<dbReference type="SMART" id="SM00538">
    <property type="entry name" value="POP4"/>
    <property type="match status" value="1"/>
</dbReference>
<evidence type="ECO:0000256" key="2">
    <source>
        <dbReference type="ARBA" id="ARBA00006181"/>
    </source>
</evidence>
<dbReference type="GO" id="GO:0033204">
    <property type="term" value="F:ribonuclease P RNA binding"/>
    <property type="evidence" value="ECO:0007669"/>
    <property type="project" value="InterPro"/>
</dbReference>
<dbReference type="InterPro" id="IPR036980">
    <property type="entry name" value="RNase_P/MRP_Rpp29_sf"/>
</dbReference>
<dbReference type="OrthoDB" id="124041at2759"/>
<dbReference type="PANTHER" id="PTHR13348">
    <property type="entry name" value="RIBONUCLEASE P SUBUNIT P29"/>
    <property type="match status" value="1"/>
</dbReference>
<evidence type="ECO:0000313" key="5">
    <source>
        <dbReference type="Proteomes" id="UP000189580"/>
    </source>
</evidence>
<keyword evidence="3" id="KW-0819">tRNA processing</keyword>
<dbReference type="PIRSF" id="PIRSF027081">
    <property type="entry name" value="RNase_P/MRP_p29_subunit"/>
    <property type="match status" value="1"/>
</dbReference>
<dbReference type="Pfam" id="PF01868">
    <property type="entry name" value="RNase_P-MRP_p29"/>
    <property type="match status" value="1"/>
</dbReference>
<evidence type="ECO:0000256" key="3">
    <source>
        <dbReference type="PIRNR" id="PIRNR027081"/>
    </source>
</evidence>
<organism evidence="4 5">
    <name type="scientific">Sugiyamaella lignohabitans</name>
    <dbReference type="NCBI Taxonomy" id="796027"/>
    <lineage>
        <taxon>Eukaryota</taxon>
        <taxon>Fungi</taxon>
        <taxon>Dikarya</taxon>
        <taxon>Ascomycota</taxon>
        <taxon>Saccharomycotina</taxon>
        <taxon>Dipodascomycetes</taxon>
        <taxon>Dipodascales</taxon>
        <taxon>Trichomonascaceae</taxon>
        <taxon>Sugiyamaella</taxon>
    </lineage>
</organism>
<protein>
    <recommendedName>
        <fullName evidence="3">Ribonuclease P protein subunit</fullName>
    </recommendedName>
</protein>
<dbReference type="GO" id="GO:0006364">
    <property type="term" value="P:rRNA processing"/>
    <property type="evidence" value="ECO:0007669"/>
    <property type="project" value="TreeGrafter"/>
</dbReference>
<reference evidence="4 5" key="1">
    <citation type="submission" date="2016-02" db="EMBL/GenBank/DDBJ databases">
        <title>Complete genome sequence and transcriptome regulation of the pentose utilising yeast Sugiyamaella lignohabitans.</title>
        <authorList>
            <person name="Bellasio M."/>
            <person name="Peymann A."/>
            <person name="Valli M."/>
            <person name="Sipitzky M."/>
            <person name="Graf A."/>
            <person name="Sauer M."/>
            <person name="Marx H."/>
            <person name="Mattanovich D."/>
        </authorList>
    </citation>
    <scope>NUCLEOTIDE SEQUENCE [LARGE SCALE GENOMIC DNA]</scope>
    <source>
        <strain evidence="4 5">CBS 10342</strain>
    </source>
</reference>
<evidence type="ECO:0000256" key="1">
    <source>
        <dbReference type="ARBA" id="ARBA00004123"/>
    </source>
</evidence>
<dbReference type="PANTHER" id="PTHR13348:SF0">
    <property type="entry name" value="RIBONUCLEASE P PROTEIN SUBUNIT P29"/>
    <property type="match status" value="1"/>
</dbReference>
<dbReference type="InterPro" id="IPR023534">
    <property type="entry name" value="Rof/RNase_P-like"/>
</dbReference>
<dbReference type="RefSeq" id="XP_018738146.1">
    <property type="nucleotide sequence ID" value="XM_018880316.1"/>
</dbReference>
<dbReference type="SUPFAM" id="SSF101744">
    <property type="entry name" value="Rof/RNase P subunit-like"/>
    <property type="match status" value="1"/>
</dbReference>
<dbReference type="InterPro" id="IPR016848">
    <property type="entry name" value="RNase_P/MRP_Rpp29-subunit"/>
</dbReference>
<dbReference type="GeneID" id="30035315"/>
<dbReference type="GO" id="GO:0030677">
    <property type="term" value="C:ribonuclease P complex"/>
    <property type="evidence" value="ECO:0007669"/>
    <property type="project" value="InterPro"/>
</dbReference>
<dbReference type="EMBL" id="CP014503">
    <property type="protein sequence ID" value="ANB15669.1"/>
    <property type="molecule type" value="Genomic_DNA"/>
</dbReference>
<keyword evidence="5" id="KW-1185">Reference proteome</keyword>
<comment type="similarity">
    <text evidence="2">Belongs to the eukaryotic/archaeal RNase P protein component 1 family.</text>
</comment>
<dbReference type="GO" id="GO:0005634">
    <property type="term" value="C:nucleus"/>
    <property type="evidence" value="ECO:0007669"/>
    <property type="project" value="UniProtKB-SubCell"/>
</dbReference>
<keyword evidence="3" id="KW-0539">Nucleus</keyword>
<dbReference type="GO" id="GO:0000172">
    <property type="term" value="C:ribonuclease MRP complex"/>
    <property type="evidence" value="ECO:0007669"/>
    <property type="project" value="InterPro"/>
</dbReference>
<dbReference type="AlphaFoldDB" id="A0A167FT26"/>
<sequence>MARTSLEEILLSRSHSDERTKDLLATRYSVSGDQKPFLVLTPTKGNNKLSGKALVAPEAAGKEHKNNEKIYKSKKSQLTNARTALSDYILESKNCQKIVKSKLRSKQFNSVDELPSSLIANVPKYENFLELHRIWKLYITDLIYGSNASVSTRADRPSRAQELATATKLTTADFHGSLLKVTSSHNPTLIGLKGIVIWESKSSFVIVCESSGSNIGGLRILNKKGTRFSTTVYQGESDTTGYSYEILGSRLIYRTADRSNRKFKSRSIEDL</sequence>
<dbReference type="InterPro" id="IPR002730">
    <property type="entry name" value="Rpp29/RNP1"/>
</dbReference>
<accession>A0A167FT26</accession>
<dbReference type="GO" id="GO:0001682">
    <property type="term" value="P:tRNA 5'-leader removal"/>
    <property type="evidence" value="ECO:0007669"/>
    <property type="project" value="InterPro"/>
</dbReference>